<dbReference type="Proteomes" id="UP000499080">
    <property type="component" value="Unassembled WGS sequence"/>
</dbReference>
<protein>
    <submittedName>
        <fullName evidence="1">Uncharacterized protein</fullName>
    </submittedName>
</protein>
<name>A0A4Y2E3W3_ARAVE</name>
<comment type="caution">
    <text evidence="1">The sequence shown here is derived from an EMBL/GenBank/DDBJ whole genome shotgun (WGS) entry which is preliminary data.</text>
</comment>
<reference evidence="1 2" key="1">
    <citation type="journal article" date="2019" name="Sci. Rep.">
        <title>Orb-weaving spider Araneus ventricosus genome elucidates the spidroin gene catalogue.</title>
        <authorList>
            <person name="Kono N."/>
            <person name="Nakamura H."/>
            <person name="Ohtoshi R."/>
            <person name="Moran D.A.P."/>
            <person name="Shinohara A."/>
            <person name="Yoshida Y."/>
            <person name="Fujiwara M."/>
            <person name="Mori M."/>
            <person name="Tomita M."/>
            <person name="Arakawa K."/>
        </authorList>
    </citation>
    <scope>NUCLEOTIDE SEQUENCE [LARGE SCALE GENOMIC DNA]</scope>
</reference>
<dbReference type="AlphaFoldDB" id="A0A4Y2E3W3"/>
<gene>
    <name evidence="1" type="ORF">AVEN_172348_1</name>
</gene>
<evidence type="ECO:0000313" key="1">
    <source>
        <dbReference type="EMBL" id="GBM23006.1"/>
    </source>
</evidence>
<proteinExistence type="predicted"/>
<evidence type="ECO:0000313" key="2">
    <source>
        <dbReference type="Proteomes" id="UP000499080"/>
    </source>
</evidence>
<accession>A0A4Y2E3W3</accession>
<dbReference type="EMBL" id="BGPR01000490">
    <property type="protein sequence ID" value="GBM23006.1"/>
    <property type="molecule type" value="Genomic_DNA"/>
</dbReference>
<organism evidence="1 2">
    <name type="scientific">Araneus ventricosus</name>
    <name type="common">Orbweaver spider</name>
    <name type="synonym">Epeira ventricosa</name>
    <dbReference type="NCBI Taxonomy" id="182803"/>
    <lineage>
        <taxon>Eukaryota</taxon>
        <taxon>Metazoa</taxon>
        <taxon>Ecdysozoa</taxon>
        <taxon>Arthropoda</taxon>
        <taxon>Chelicerata</taxon>
        <taxon>Arachnida</taxon>
        <taxon>Araneae</taxon>
        <taxon>Araneomorphae</taxon>
        <taxon>Entelegynae</taxon>
        <taxon>Araneoidea</taxon>
        <taxon>Araneidae</taxon>
        <taxon>Araneus</taxon>
    </lineage>
</organism>
<sequence length="89" mass="9885">MLEALASLLENLGGLKTYSTYTAVLNMDEYYDVVLWRCSVRRHRSAMTANMRHSVGEEAPKQFHACDLTLTKSATASNVSMPKNTSDAN</sequence>
<keyword evidence="2" id="KW-1185">Reference proteome</keyword>